<dbReference type="GO" id="GO:1990269">
    <property type="term" value="F:RNA polymerase II C-terminal domain phosphoserine binding"/>
    <property type="evidence" value="ECO:0007669"/>
    <property type="project" value="TreeGrafter"/>
</dbReference>
<protein>
    <submittedName>
        <fullName evidence="3">Uncharacterized protein</fullName>
    </submittedName>
</protein>
<sequence length="253" mass="27361">MSSSSDESSDAPAVSSPKMQGSVQSSSVQSPTIPLTTNQKLELPQILKTNHLCSAGSEHGGGDKEEGGLPEKLNKGDTEEDSDADLKSHQSRSSDNDQTEHPKSPGGGETSEDEIKTAKKSGVASALFGDDMSTSEDDDGHSKQGGEEEEKEITNADDIVGPRMYADPYEEAMEQEEDTAPTQIDLEMARCRADLGEQGAFHVKFPNFLSVETKPFDPETYEDEIEDESVVDEEGRARLKLKKSFVVGTDNTQ</sequence>
<dbReference type="GO" id="GO:0006368">
    <property type="term" value="P:transcription elongation by RNA polymerase II"/>
    <property type="evidence" value="ECO:0007669"/>
    <property type="project" value="InterPro"/>
</dbReference>
<name>A0A915DWG1_9BILA</name>
<dbReference type="InterPro" id="IPR007149">
    <property type="entry name" value="Leo1"/>
</dbReference>
<accession>A0A915DWG1</accession>
<organism evidence="2 3">
    <name type="scientific">Ditylenchus dipsaci</name>
    <dbReference type="NCBI Taxonomy" id="166011"/>
    <lineage>
        <taxon>Eukaryota</taxon>
        <taxon>Metazoa</taxon>
        <taxon>Ecdysozoa</taxon>
        <taxon>Nematoda</taxon>
        <taxon>Chromadorea</taxon>
        <taxon>Rhabditida</taxon>
        <taxon>Tylenchina</taxon>
        <taxon>Tylenchomorpha</taxon>
        <taxon>Sphaerularioidea</taxon>
        <taxon>Anguinidae</taxon>
        <taxon>Anguininae</taxon>
        <taxon>Ditylenchus</taxon>
    </lineage>
</organism>
<evidence type="ECO:0000313" key="2">
    <source>
        <dbReference type="Proteomes" id="UP000887574"/>
    </source>
</evidence>
<dbReference type="Proteomes" id="UP000887574">
    <property type="component" value="Unplaced"/>
</dbReference>
<dbReference type="PANTHER" id="PTHR23146:SF0">
    <property type="entry name" value="RNA POLYMERASE-ASSOCIATED PROTEIN LEO1"/>
    <property type="match status" value="1"/>
</dbReference>
<keyword evidence="2" id="KW-1185">Reference proteome</keyword>
<feature type="compositionally biased region" description="Polar residues" evidence="1">
    <location>
        <begin position="31"/>
        <end position="40"/>
    </location>
</feature>
<dbReference type="GO" id="GO:0032968">
    <property type="term" value="P:positive regulation of transcription elongation by RNA polymerase II"/>
    <property type="evidence" value="ECO:0007669"/>
    <property type="project" value="TreeGrafter"/>
</dbReference>
<dbReference type="WBParaSite" id="jg24396">
    <property type="protein sequence ID" value="jg24396"/>
    <property type="gene ID" value="jg24396"/>
</dbReference>
<dbReference type="Pfam" id="PF04004">
    <property type="entry name" value="Leo1"/>
    <property type="match status" value="1"/>
</dbReference>
<dbReference type="GO" id="GO:0016593">
    <property type="term" value="C:Cdc73/Paf1 complex"/>
    <property type="evidence" value="ECO:0007669"/>
    <property type="project" value="InterPro"/>
</dbReference>
<evidence type="ECO:0000313" key="3">
    <source>
        <dbReference type="WBParaSite" id="jg24396"/>
    </source>
</evidence>
<dbReference type="AlphaFoldDB" id="A0A915DWG1"/>
<evidence type="ECO:0000256" key="1">
    <source>
        <dbReference type="SAM" id="MobiDB-lite"/>
    </source>
</evidence>
<feature type="compositionally biased region" description="Basic and acidic residues" evidence="1">
    <location>
        <begin position="60"/>
        <end position="77"/>
    </location>
</feature>
<reference evidence="3" key="1">
    <citation type="submission" date="2022-11" db="UniProtKB">
        <authorList>
            <consortium name="WormBaseParasite"/>
        </authorList>
    </citation>
    <scope>IDENTIFICATION</scope>
</reference>
<dbReference type="PANTHER" id="PTHR23146">
    <property type="entry name" value="LEO1 PROTEIN"/>
    <property type="match status" value="1"/>
</dbReference>
<proteinExistence type="predicted"/>
<feature type="compositionally biased region" description="Low complexity" evidence="1">
    <location>
        <begin position="1"/>
        <end position="30"/>
    </location>
</feature>
<feature type="region of interest" description="Disordered" evidence="1">
    <location>
        <begin position="1"/>
        <end position="163"/>
    </location>
</feature>
<feature type="compositionally biased region" description="Basic and acidic residues" evidence="1">
    <location>
        <begin position="84"/>
        <end position="103"/>
    </location>
</feature>